<gene>
    <name evidence="2" type="ORF">AWB70_06917</name>
</gene>
<sequence length="725" mass="79785">MLGLTVFVTSELFPFTQGGIGRVLTNMLDAHRSTSTEAHGTAVVFLGEPIDASRFAERFPGVLLVDASPATYAERDDGFRYPPAGQYTTHPLHVDSVRAMQALKRLEREHGPLRYVEFPDWGAVAFASVQEKRLGLAFEGATMAVRLHTSGSVLNAMESNPVDRSSLALYDLERKALSDCDVVIGQVSATARAMQTFFDFADDEWLPRLVIDAPPVVLDHGAPASSSIVPGNDTPIAFSSKIQRIKRPDVFVRGCSDFLRKHPEYRGIVHVLAMAPDPVYREEIRRLVPADLAHRFSFQFDADSEARHELIRRSVCVFPNTFESFCLAAYEASLSGALCIVNRSNPAFAEATPWTDDENCVKFDGTPADLSRALTKAFAAGAAVAVARSPAHARPWESIALHEAEPATAVTALPLVSVLVPHHNLGAYLEASVTSALASDHANLQVIVVDDASTDAESVEVVERLAASADPRIRVVRSRQNLGLAATRNLALAHARGMYALTLDADDLIDPRFVFVAVKALERHPEVSFVVPQTAYFDDAPDADPARSPWPQCMTFVGEARASGLLQNRFSTATIMGRIEAFRGLVYDESLSAYEDWDLYMRAVMARRRFIVTNAVHFYYRRRAGSMIHSEAALRRINSYYHEIVRRKEIRIGQNTLPMYIVEGAADSDALALLRAQLAAYENSAVVKAALRARELASRLPKPVQLGFRRVAAFVMKARAGHRAK</sequence>
<dbReference type="PANTHER" id="PTHR43685">
    <property type="entry name" value="GLYCOSYLTRANSFERASE"/>
    <property type="match status" value="1"/>
</dbReference>
<dbReference type="Gene3D" id="3.40.50.2000">
    <property type="entry name" value="Glycogen Phosphorylase B"/>
    <property type="match status" value="1"/>
</dbReference>
<evidence type="ECO:0000313" key="2">
    <source>
        <dbReference type="EMBL" id="SAL69348.1"/>
    </source>
</evidence>
<organism evidence="2 3">
    <name type="scientific">Caballeronia cordobensis</name>
    <name type="common">Burkholderia cordobensis</name>
    <dbReference type="NCBI Taxonomy" id="1353886"/>
    <lineage>
        <taxon>Bacteria</taxon>
        <taxon>Pseudomonadati</taxon>
        <taxon>Pseudomonadota</taxon>
        <taxon>Betaproteobacteria</taxon>
        <taxon>Burkholderiales</taxon>
        <taxon>Burkholderiaceae</taxon>
        <taxon>Caballeronia</taxon>
    </lineage>
</organism>
<dbReference type="EMBL" id="FCNY02000030">
    <property type="protein sequence ID" value="SAL69348.1"/>
    <property type="molecule type" value="Genomic_DNA"/>
</dbReference>
<keyword evidence="3" id="KW-1185">Reference proteome</keyword>
<dbReference type="InterPro" id="IPR050834">
    <property type="entry name" value="Glycosyltransf_2"/>
</dbReference>
<proteinExistence type="predicted"/>
<protein>
    <submittedName>
        <fullName evidence="2">Glycosyl transferase family 2</fullName>
    </submittedName>
</protein>
<name>A0A158JKM8_CABCO</name>
<dbReference type="RefSeq" id="WP_053568664.1">
    <property type="nucleotide sequence ID" value="NZ_FCNY02000030.1"/>
</dbReference>
<dbReference type="AlphaFoldDB" id="A0A158JKM8"/>
<feature type="domain" description="Glycosyltransferase 2-like" evidence="1">
    <location>
        <begin position="417"/>
        <end position="557"/>
    </location>
</feature>
<dbReference type="PANTHER" id="PTHR43685:SF14">
    <property type="entry name" value="GLYCOSYLTRANSFERASE 2-LIKE DOMAIN-CONTAINING PROTEIN"/>
    <property type="match status" value="1"/>
</dbReference>
<dbReference type="Proteomes" id="UP000054740">
    <property type="component" value="Unassembled WGS sequence"/>
</dbReference>
<dbReference type="Gene3D" id="3.90.550.10">
    <property type="entry name" value="Spore Coat Polysaccharide Biosynthesis Protein SpsA, Chain A"/>
    <property type="match status" value="1"/>
</dbReference>
<dbReference type="InterPro" id="IPR029044">
    <property type="entry name" value="Nucleotide-diphossugar_trans"/>
</dbReference>
<dbReference type="GO" id="GO:0016740">
    <property type="term" value="F:transferase activity"/>
    <property type="evidence" value="ECO:0007669"/>
    <property type="project" value="UniProtKB-KW"/>
</dbReference>
<evidence type="ECO:0000259" key="1">
    <source>
        <dbReference type="Pfam" id="PF00535"/>
    </source>
</evidence>
<dbReference type="CDD" id="cd00761">
    <property type="entry name" value="Glyco_tranf_GTA_type"/>
    <property type="match status" value="1"/>
</dbReference>
<evidence type="ECO:0000313" key="3">
    <source>
        <dbReference type="Proteomes" id="UP000054740"/>
    </source>
</evidence>
<dbReference type="SUPFAM" id="SSF53448">
    <property type="entry name" value="Nucleotide-diphospho-sugar transferases"/>
    <property type="match status" value="1"/>
</dbReference>
<dbReference type="InterPro" id="IPR001173">
    <property type="entry name" value="Glyco_trans_2-like"/>
</dbReference>
<dbReference type="Pfam" id="PF00535">
    <property type="entry name" value="Glycos_transf_2"/>
    <property type="match status" value="1"/>
</dbReference>
<reference evidence="3" key="1">
    <citation type="submission" date="2016-01" db="EMBL/GenBank/DDBJ databases">
        <authorList>
            <person name="Peeters C."/>
        </authorList>
    </citation>
    <scope>NUCLEOTIDE SEQUENCE [LARGE SCALE GENOMIC DNA]</scope>
</reference>
<keyword evidence="2" id="KW-0808">Transferase</keyword>
<dbReference type="SUPFAM" id="SSF53756">
    <property type="entry name" value="UDP-Glycosyltransferase/glycogen phosphorylase"/>
    <property type="match status" value="1"/>
</dbReference>
<accession>A0A158JKM8</accession>